<dbReference type="HOGENOM" id="CLU_2981066_0_0_1"/>
<gene>
    <name evidence="2" type="ORF">CBG27823</name>
    <name evidence="2" type="ORF">CBG_27823</name>
</gene>
<protein>
    <submittedName>
        <fullName evidence="2">Protein CBG27823</fullName>
    </submittedName>
</protein>
<evidence type="ECO:0000313" key="2">
    <source>
        <dbReference type="EMBL" id="CAS00335.1"/>
    </source>
</evidence>
<feature type="region of interest" description="Disordered" evidence="1">
    <location>
        <begin position="1"/>
        <end position="26"/>
    </location>
</feature>
<dbReference type="AlphaFoldDB" id="B6IKA5"/>
<dbReference type="CTD" id="68919272"/>
<dbReference type="InParanoid" id="B6IKA5"/>
<dbReference type="GeneID" id="68919272"/>
<organism evidence="2 3">
    <name type="scientific">Caenorhabditis briggsae</name>
    <dbReference type="NCBI Taxonomy" id="6238"/>
    <lineage>
        <taxon>Eukaryota</taxon>
        <taxon>Metazoa</taxon>
        <taxon>Ecdysozoa</taxon>
        <taxon>Nematoda</taxon>
        <taxon>Chromadorea</taxon>
        <taxon>Rhabditida</taxon>
        <taxon>Rhabditina</taxon>
        <taxon>Rhabditomorpha</taxon>
        <taxon>Rhabditoidea</taxon>
        <taxon>Rhabditidae</taxon>
        <taxon>Peloderinae</taxon>
        <taxon>Caenorhabditis</taxon>
    </lineage>
</organism>
<dbReference type="RefSeq" id="XP_045099894.1">
    <property type="nucleotide sequence ID" value="XM_045240005.1"/>
</dbReference>
<dbReference type="Proteomes" id="UP000008549">
    <property type="component" value="Unassembled WGS sequence"/>
</dbReference>
<dbReference type="EMBL" id="HE600942">
    <property type="protein sequence ID" value="CAS00335.1"/>
    <property type="molecule type" value="Genomic_DNA"/>
</dbReference>
<reference evidence="2 3" key="1">
    <citation type="journal article" date="2003" name="PLoS Biol.">
        <title>The genome sequence of Caenorhabditis briggsae: a platform for comparative genomics.</title>
        <authorList>
            <person name="Stein L.D."/>
            <person name="Bao Z."/>
            <person name="Blasiar D."/>
            <person name="Blumenthal T."/>
            <person name="Brent M.R."/>
            <person name="Chen N."/>
            <person name="Chinwalla A."/>
            <person name="Clarke L."/>
            <person name="Clee C."/>
            <person name="Coghlan A."/>
            <person name="Coulson A."/>
            <person name="D'Eustachio P."/>
            <person name="Fitch D.H."/>
            <person name="Fulton L.A."/>
            <person name="Fulton R.E."/>
            <person name="Griffiths-Jones S."/>
            <person name="Harris T.W."/>
            <person name="Hillier L.W."/>
            <person name="Kamath R."/>
            <person name="Kuwabara P.E."/>
            <person name="Mardis E.R."/>
            <person name="Marra M.A."/>
            <person name="Miner T.L."/>
            <person name="Minx P."/>
            <person name="Mullikin J.C."/>
            <person name="Plumb R.W."/>
            <person name="Rogers J."/>
            <person name="Schein J.E."/>
            <person name="Sohrmann M."/>
            <person name="Spieth J."/>
            <person name="Stajich J.E."/>
            <person name="Wei C."/>
            <person name="Willey D."/>
            <person name="Wilson R.K."/>
            <person name="Durbin R."/>
            <person name="Waterston R.H."/>
        </authorList>
    </citation>
    <scope>NUCLEOTIDE SEQUENCE [LARGE SCALE GENOMIC DNA]</scope>
    <source>
        <strain evidence="2 3">AF16</strain>
    </source>
</reference>
<evidence type="ECO:0000313" key="3">
    <source>
        <dbReference type="Proteomes" id="UP000008549"/>
    </source>
</evidence>
<sequence>MEHHERPILQENADDGQIGKKKRKRTMKMDKYCLLTQLGYSSTHKFYRMEQTLSSQSI</sequence>
<accession>B6IKA5</accession>
<evidence type="ECO:0000256" key="1">
    <source>
        <dbReference type="SAM" id="MobiDB-lite"/>
    </source>
</evidence>
<name>B6IKA5_CAEBR</name>
<dbReference type="KEGG" id="cbr:CBG_27823"/>
<reference evidence="2 3" key="2">
    <citation type="journal article" date="2011" name="PLoS Genet.">
        <title>Caenorhabditis briggsae recombinant inbred line genotypes reveal inter-strain incompatibility and the evolution of recombination.</title>
        <authorList>
            <person name="Ross J.A."/>
            <person name="Koboldt D.C."/>
            <person name="Staisch J.E."/>
            <person name="Chamberlin H.M."/>
            <person name="Gupta B.P."/>
            <person name="Miller R.D."/>
            <person name="Baird S.E."/>
            <person name="Haag E.S."/>
        </authorList>
    </citation>
    <scope>NUCLEOTIDE SEQUENCE [LARGE SCALE GENOMIC DNA]</scope>
    <source>
        <strain evidence="2 3">AF16</strain>
    </source>
</reference>
<proteinExistence type="predicted"/>
<keyword evidence="3" id="KW-1185">Reference proteome</keyword>